<evidence type="ECO:0000256" key="1">
    <source>
        <dbReference type="SAM" id="Phobius"/>
    </source>
</evidence>
<dbReference type="AlphaFoldDB" id="A0A5C9AKL9"/>
<evidence type="ECO:0000313" key="2">
    <source>
        <dbReference type="EMBL" id="TXT00635.1"/>
    </source>
</evidence>
<dbReference type="EMBL" id="VSBS01000595">
    <property type="protein sequence ID" value="TXT00635.1"/>
    <property type="molecule type" value="Genomic_DNA"/>
</dbReference>
<dbReference type="PANTHER" id="PTHR37324">
    <property type="entry name" value="PTS SYSTEM GALACTITOL-SPECIFIC EIIC COMPONENT"/>
    <property type="match status" value="1"/>
</dbReference>
<dbReference type="InterPro" id="IPR013853">
    <property type="entry name" value="EIIC-GAT"/>
</dbReference>
<dbReference type="GO" id="GO:0005886">
    <property type="term" value="C:plasma membrane"/>
    <property type="evidence" value="ECO:0007669"/>
    <property type="project" value="TreeGrafter"/>
</dbReference>
<feature type="transmembrane region" description="Helical" evidence="1">
    <location>
        <begin position="6"/>
        <end position="26"/>
    </location>
</feature>
<keyword evidence="1" id="KW-1133">Transmembrane helix</keyword>
<sequence length="90" mass="9538">DLVRTLISGVIVMITVLLIATQFAPYFTEMALKGGFSFAGESAQISALSVGNMFGWSISELMSLGIIGVVVAVGIVASVVLFLRKRELSE</sequence>
<reference evidence="2 3" key="1">
    <citation type="submission" date="2019-08" db="EMBL/GenBank/DDBJ databases">
        <title>Whole genome analysis of cultivated E. coli strains isolated from CD patients and healthy donors.</title>
        <authorList>
            <person name="Siniagina M.N."/>
            <person name="Markelova M.I."/>
            <person name="Laikov A.V."/>
            <person name="Boulygina E.A."/>
            <person name="Khusnutdinova D.R."/>
            <person name="Kharchenko A."/>
            <person name="Grigoryeva T.V."/>
        </authorList>
    </citation>
    <scope>NUCLEOTIDE SEQUENCE [LARGE SCALE GENOMIC DNA]</scope>
    <source>
        <strain evidence="2 3">3_77_5</strain>
    </source>
</reference>
<gene>
    <name evidence="2" type="ORF">FWK02_16595</name>
</gene>
<proteinExistence type="predicted"/>
<feature type="transmembrane region" description="Helical" evidence="1">
    <location>
        <begin position="64"/>
        <end position="83"/>
    </location>
</feature>
<evidence type="ECO:0000313" key="3">
    <source>
        <dbReference type="Proteomes" id="UP000321461"/>
    </source>
</evidence>
<dbReference type="PANTHER" id="PTHR37324:SF4">
    <property type="entry name" value="PERMEASE IIC COMPONENT-RELATED"/>
    <property type="match status" value="1"/>
</dbReference>
<protein>
    <submittedName>
        <fullName evidence="2">Permease</fullName>
    </submittedName>
</protein>
<keyword evidence="1" id="KW-0472">Membrane</keyword>
<feature type="non-terminal residue" evidence="2">
    <location>
        <position position="1"/>
    </location>
</feature>
<organism evidence="2 3">
    <name type="scientific">Escherichia coli</name>
    <dbReference type="NCBI Taxonomy" id="562"/>
    <lineage>
        <taxon>Bacteria</taxon>
        <taxon>Pseudomonadati</taxon>
        <taxon>Pseudomonadota</taxon>
        <taxon>Gammaproteobacteria</taxon>
        <taxon>Enterobacterales</taxon>
        <taxon>Enterobacteriaceae</taxon>
        <taxon>Escherichia</taxon>
    </lineage>
</organism>
<dbReference type="Proteomes" id="UP000321461">
    <property type="component" value="Unassembled WGS sequence"/>
</dbReference>
<name>A0A5C9AKL9_ECOLX</name>
<keyword evidence="1" id="KW-0812">Transmembrane</keyword>
<comment type="caution">
    <text evidence="2">The sequence shown here is derived from an EMBL/GenBank/DDBJ whole genome shotgun (WGS) entry which is preliminary data.</text>
</comment>
<accession>A0A5C9AKL9</accession>
<dbReference type="GO" id="GO:0015577">
    <property type="term" value="F:galactitol transmembrane transporter activity"/>
    <property type="evidence" value="ECO:0007669"/>
    <property type="project" value="InterPro"/>
</dbReference>